<dbReference type="AlphaFoldDB" id="A0A807LF51"/>
<evidence type="ECO:0000313" key="3">
    <source>
        <dbReference type="Proteomes" id="UP000187148"/>
    </source>
</evidence>
<evidence type="ECO:0008006" key="4">
    <source>
        <dbReference type="Google" id="ProtNLM"/>
    </source>
</evidence>
<name>A0A807LF51_9ENTR</name>
<gene>
    <name evidence="2" type="ORF">BWI95_03105</name>
</gene>
<sequence>MAVCIQCDSEALKGSDYCAICEEREFKKIRGWLYLPALGLVASIIVNLISINFTLRFLMENFALIGSGQKGILFFELASFVGMFAYALFVSSLFFRKKRQLPRHYIVLVGVGTAFVAVDLLLGHHYLNVPYVFETVKPLVRNVLNACIWIPYFIVSERVKRTFVK</sequence>
<dbReference type="RefSeq" id="WP_054803023.1">
    <property type="nucleotide sequence ID" value="NZ_CP019445.1"/>
</dbReference>
<protein>
    <recommendedName>
        <fullName evidence="4">DUF2569 domain-containing protein</fullName>
    </recommendedName>
</protein>
<evidence type="ECO:0000313" key="2">
    <source>
        <dbReference type="EMBL" id="APZ04125.1"/>
    </source>
</evidence>
<organism evidence="2 3">
    <name type="scientific">Kosakonia cowanii JCM 10956 = DSM 18146</name>
    <dbReference type="NCBI Taxonomy" id="1300165"/>
    <lineage>
        <taxon>Bacteria</taxon>
        <taxon>Pseudomonadati</taxon>
        <taxon>Pseudomonadota</taxon>
        <taxon>Gammaproteobacteria</taxon>
        <taxon>Enterobacterales</taxon>
        <taxon>Enterobacteriaceae</taxon>
        <taxon>Kosakonia</taxon>
    </lineage>
</organism>
<feature type="transmembrane region" description="Helical" evidence="1">
    <location>
        <begin position="32"/>
        <end position="51"/>
    </location>
</feature>
<reference evidence="2 3" key="1">
    <citation type="submission" date="2017-01" db="EMBL/GenBank/DDBJ databases">
        <authorList>
            <person name="Cao J.-M."/>
        </authorList>
    </citation>
    <scope>NUCLEOTIDE SEQUENCE [LARGE SCALE GENOMIC DNA]</scope>
    <source>
        <strain evidence="2 3">888-76</strain>
    </source>
</reference>
<dbReference type="EMBL" id="CP019445">
    <property type="protein sequence ID" value="APZ04125.1"/>
    <property type="molecule type" value="Genomic_DNA"/>
</dbReference>
<keyword evidence="1" id="KW-1133">Transmembrane helix</keyword>
<feature type="transmembrane region" description="Helical" evidence="1">
    <location>
        <begin position="71"/>
        <end position="94"/>
    </location>
</feature>
<keyword evidence="3" id="KW-1185">Reference proteome</keyword>
<dbReference type="KEGG" id="kco:BWI95_03105"/>
<dbReference type="InterPro" id="IPR019690">
    <property type="entry name" value="DUF2569"/>
</dbReference>
<evidence type="ECO:0000256" key="1">
    <source>
        <dbReference type="SAM" id="Phobius"/>
    </source>
</evidence>
<accession>A0A807LF51</accession>
<dbReference type="Proteomes" id="UP000187148">
    <property type="component" value="Chromosome"/>
</dbReference>
<keyword evidence="1" id="KW-0472">Membrane</keyword>
<proteinExistence type="predicted"/>
<dbReference type="Pfam" id="PF10754">
    <property type="entry name" value="DUF2569"/>
    <property type="match status" value="1"/>
</dbReference>
<keyword evidence="1" id="KW-0812">Transmembrane</keyword>
<feature type="transmembrane region" description="Helical" evidence="1">
    <location>
        <begin position="139"/>
        <end position="155"/>
    </location>
</feature>
<feature type="transmembrane region" description="Helical" evidence="1">
    <location>
        <begin position="106"/>
        <end position="127"/>
    </location>
</feature>